<keyword evidence="6" id="KW-1133">Transmembrane helix</keyword>
<evidence type="ECO:0000256" key="4">
    <source>
        <dbReference type="ARBA" id="ARBA00022692"/>
    </source>
</evidence>
<gene>
    <name evidence="9" type="ORF">COT50_03720</name>
</gene>
<feature type="domain" description="Glycosyltransferase 2-like" evidence="8">
    <location>
        <begin position="1"/>
        <end position="104"/>
    </location>
</feature>
<dbReference type="AlphaFoldDB" id="A0A2H0XB09"/>
<dbReference type="GO" id="GO:0005886">
    <property type="term" value="C:plasma membrane"/>
    <property type="evidence" value="ECO:0007669"/>
    <property type="project" value="TreeGrafter"/>
</dbReference>
<reference evidence="10" key="1">
    <citation type="submission" date="2017-09" db="EMBL/GenBank/DDBJ databases">
        <title>Depth-based differentiation of microbial function through sediment-hosted aquifers and enrichment of novel symbionts in the deep terrestrial subsurface.</title>
        <authorList>
            <person name="Probst A.J."/>
            <person name="Ladd B."/>
            <person name="Jarett J.K."/>
            <person name="Geller-Mcgrath D.E."/>
            <person name="Sieber C.M.K."/>
            <person name="Emerson J.B."/>
            <person name="Anantharaman K."/>
            <person name="Thomas B.C."/>
            <person name="Malmstrom R."/>
            <person name="Stieglmeier M."/>
            <person name="Klingl A."/>
            <person name="Woyke T."/>
            <person name="Ryan C.M."/>
            <person name="Banfield J.F."/>
        </authorList>
    </citation>
    <scope>NUCLEOTIDE SEQUENCE [LARGE SCALE GENOMIC DNA]</scope>
</reference>
<dbReference type="InterPro" id="IPR029044">
    <property type="entry name" value="Nucleotide-diphossugar_trans"/>
</dbReference>
<dbReference type="EMBL" id="PEYU01000083">
    <property type="protein sequence ID" value="PIS22096.1"/>
    <property type="molecule type" value="Genomic_DNA"/>
</dbReference>
<keyword evidence="1" id="KW-1003">Cell membrane</keyword>
<dbReference type="GO" id="GO:0099621">
    <property type="term" value="F:undecaprenyl-phosphate 4-deoxy-4-formamido-L-arabinose transferase activity"/>
    <property type="evidence" value="ECO:0007669"/>
    <property type="project" value="TreeGrafter"/>
</dbReference>
<dbReference type="PANTHER" id="PTHR48090:SF3">
    <property type="entry name" value="UNDECAPRENYL-PHOSPHATE 4-DEOXY-4-FORMAMIDO-L-ARABINOSE TRANSFERASE"/>
    <property type="match status" value="1"/>
</dbReference>
<protein>
    <submittedName>
        <fullName evidence="9">Glycosyltransferase family 2 protein</fullName>
    </submittedName>
</protein>
<evidence type="ECO:0000313" key="10">
    <source>
        <dbReference type="Proteomes" id="UP000231252"/>
    </source>
</evidence>
<dbReference type="Pfam" id="PF00535">
    <property type="entry name" value="Glycos_transf_2"/>
    <property type="match status" value="1"/>
</dbReference>
<evidence type="ECO:0000256" key="3">
    <source>
        <dbReference type="ARBA" id="ARBA00022679"/>
    </source>
</evidence>
<evidence type="ECO:0000256" key="2">
    <source>
        <dbReference type="ARBA" id="ARBA00022676"/>
    </source>
</evidence>
<accession>A0A2H0XB09</accession>
<evidence type="ECO:0000256" key="6">
    <source>
        <dbReference type="ARBA" id="ARBA00022989"/>
    </source>
</evidence>
<evidence type="ECO:0000259" key="8">
    <source>
        <dbReference type="Pfam" id="PF00535"/>
    </source>
</evidence>
<dbReference type="GO" id="GO:0009103">
    <property type="term" value="P:lipopolysaccharide biosynthetic process"/>
    <property type="evidence" value="ECO:0007669"/>
    <property type="project" value="UniProtKB-KW"/>
</dbReference>
<dbReference type="Gene3D" id="3.90.550.10">
    <property type="entry name" value="Spore Coat Polysaccharide Biosynthesis Protein SpsA, Chain A"/>
    <property type="match status" value="1"/>
</dbReference>
<keyword evidence="5" id="KW-0448">Lipopolysaccharide biosynthesis</keyword>
<proteinExistence type="predicted"/>
<name>A0A2H0XB09_UNCKA</name>
<keyword evidence="4" id="KW-0812">Transmembrane</keyword>
<feature type="non-terminal residue" evidence="9">
    <location>
        <position position="1"/>
    </location>
</feature>
<evidence type="ECO:0000313" key="9">
    <source>
        <dbReference type="EMBL" id="PIS22096.1"/>
    </source>
</evidence>
<dbReference type="CDD" id="cd04179">
    <property type="entry name" value="DPM_DPG-synthase_like"/>
    <property type="match status" value="1"/>
</dbReference>
<keyword evidence="3 9" id="KW-0808">Transferase</keyword>
<dbReference type="Proteomes" id="UP000231252">
    <property type="component" value="Unassembled WGS sequence"/>
</dbReference>
<dbReference type="InterPro" id="IPR050256">
    <property type="entry name" value="Glycosyltransferase_2"/>
</dbReference>
<dbReference type="SUPFAM" id="SSF53448">
    <property type="entry name" value="Nucleotide-diphospho-sugar transferases"/>
    <property type="match status" value="1"/>
</dbReference>
<keyword evidence="7" id="KW-0472">Membrane</keyword>
<evidence type="ECO:0000256" key="1">
    <source>
        <dbReference type="ARBA" id="ARBA00022475"/>
    </source>
</evidence>
<organism evidence="9 10">
    <name type="scientific">candidate division WWE3 bacterium CG08_land_8_20_14_0_20_41_10</name>
    <dbReference type="NCBI Taxonomy" id="1975085"/>
    <lineage>
        <taxon>Bacteria</taxon>
        <taxon>Katanobacteria</taxon>
    </lineage>
</organism>
<dbReference type="PANTHER" id="PTHR48090">
    <property type="entry name" value="UNDECAPRENYL-PHOSPHATE 4-DEOXY-4-FORMAMIDO-L-ARABINOSE TRANSFERASE-RELATED"/>
    <property type="match status" value="1"/>
</dbReference>
<evidence type="ECO:0000256" key="7">
    <source>
        <dbReference type="ARBA" id="ARBA00023136"/>
    </source>
</evidence>
<sequence>VKIINHLQNKGYGAALKTGFANSQYEWVFFTDGDLQFDLNQIEEFLPFTNAYQVIIGYRPHRAEGEVRALNARLFKLFVDALFRLHVKDIDCAFKLIKNEAVKKISLESNGAMISAELLYKLKKIGYKFKQLPVKHYPRKHGKPTGSNLKVIIKAGKEMVVSYFRTFCHK</sequence>
<dbReference type="InterPro" id="IPR001173">
    <property type="entry name" value="Glyco_trans_2-like"/>
</dbReference>
<comment type="caution">
    <text evidence="9">The sequence shown here is derived from an EMBL/GenBank/DDBJ whole genome shotgun (WGS) entry which is preliminary data.</text>
</comment>
<evidence type="ECO:0000256" key="5">
    <source>
        <dbReference type="ARBA" id="ARBA00022985"/>
    </source>
</evidence>
<keyword evidence="2" id="KW-0328">Glycosyltransferase</keyword>